<feature type="coiled-coil region" evidence="1">
    <location>
        <begin position="839"/>
        <end position="895"/>
    </location>
</feature>
<feature type="region of interest" description="Disordered" evidence="2">
    <location>
        <begin position="985"/>
        <end position="1010"/>
    </location>
</feature>
<sequence>MASRIIDVDTASFVELKTLPNVGDKTAQAIINLREEFGYVPKERLSSLSGFRPTTEFWRFVTFSKQPPEENEDSQAEQTPSETSAEQPEKTLVAQPRQKLNQLKNFSETEEKDAEEDEGVPIEKAHGRWYDEGKTKENLEAYSHDMRTQTPEDKNLESNQYWQRWGRSQTPEDRKLTEQQWVQSTIRNIEPAVNKLCGPPFSVSNMQGTRPKAIKRDESPDSRYKVVASGSPRQSRDRQRQYSMQAGQEQSKPVAELQQPLPYQSSSMQQPPVQTQPQQPLPYQYPVQPTGPYLQPYQIQQLHPGHTMQFPPWMQGPPQNAYPYLGYPYPHWYPAQVQFQPFTNGDGYQGIGLKAGAANHGFAPAGINVQPAGSNVQTNVQLSGTSVQLNVLPAGTNVQPNVQPAIKGVIVSERENNAGRTHRHDDRRQRLTQQPKTLVYSGKGSWKSFKSKFNRYVVVNDWSEREKKDYLCLCLTDTARDYHTLITDKTPNITYNAIMEKLERRFGCQELPETAEIKEGDLPLAESTPKTKAVPEDSNKFSSFYSSGYVTANQSLEVSPARVPVKQQIDIPVHSPNNQTRAGNVTSGASGSNTSTISSTNKGSFRANISFSHMQNSFSSDLQSEMYEIGMDLNNVSKRDLMVVYKEVVQERDKLNSTMIQCQDHASRRMSEMKKQIAMEQQAKRDLVVKVNQEIEDKVGIIELLKESKEQQAAMLTDKARVDQELRELQAQFQKLQSSIESKLQQQVQQAQEMIEQLKKDRQIAIAEMKQQVHEEMERKDGEILRSRSEVQSLGHENMQLKKCIERLEKASTNQLEKARVNQLAKARAIFKRLKAEKLEAIAKRKSRLTENKMKVEKENLQKQGNDFQNGVRENNQLQTRLAQSEENFRKMNEQHNHTILERSELDMLVHQMQVEADRQKEEYERPVSEAGHMSDASLAQLAAYHEKYEAEILIQHQTTSQKAEEHAADPQEVVSGYKAQIKAAREDQERFSESASQATELQKAPEGGQAQLDKLNRSSEDQARFSVSVSHATELRKALEEGQVQVDKLIITLNTHRADLFLKEQELEQRSMEFRTKMVNHRAGAKNGNHDVLARKTIVGECNKYHLDLDLEDVDDVILLTKTWNKRHDKTREIWDPGIVNTKEVINKVGDPVNRLDTSH</sequence>
<feature type="compositionally biased region" description="Polar residues" evidence="2">
    <location>
        <begin position="241"/>
        <end position="251"/>
    </location>
</feature>
<accession>A0A9D4KJJ0</accession>
<dbReference type="SUPFAM" id="SSF47781">
    <property type="entry name" value="RuvA domain 2-like"/>
    <property type="match status" value="1"/>
</dbReference>
<feature type="compositionally biased region" description="Basic and acidic residues" evidence="2">
    <location>
        <begin position="214"/>
        <end position="224"/>
    </location>
</feature>
<gene>
    <name evidence="3" type="ORF">DPMN_114528</name>
</gene>
<organism evidence="3 4">
    <name type="scientific">Dreissena polymorpha</name>
    <name type="common">Zebra mussel</name>
    <name type="synonym">Mytilus polymorpha</name>
    <dbReference type="NCBI Taxonomy" id="45954"/>
    <lineage>
        <taxon>Eukaryota</taxon>
        <taxon>Metazoa</taxon>
        <taxon>Spiralia</taxon>
        <taxon>Lophotrochozoa</taxon>
        <taxon>Mollusca</taxon>
        <taxon>Bivalvia</taxon>
        <taxon>Autobranchia</taxon>
        <taxon>Heteroconchia</taxon>
        <taxon>Euheterodonta</taxon>
        <taxon>Imparidentia</taxon>
        <taxon>Neoheterodontei</taxon>
        <taxon>Myida</taxon>
        <taxon>Dreissenoidea</taxon>
        <taxon>Dreissenidae</taxon>
        <taxon>Dreissena</taxon>
    </lineage>
</organism>
<feature type="compositionally biased region" description="Low complexity" evidence="2">
    <location>
        <begin position="583"/>
        <end position="599"/>
    </location>
</feature>
<feature type="compositionally biased region" description="Basic and acidic residues" evidence="2">
    <location>
        <begin position="121"/>
        <end position="132"/>
    </location>
</feature>
<evidence type="ECO:0000256" key="2">
    <source>
        <dbReference type="SAM" id="MobiDB-lite"/>
    </source>
</evidence>
<feature type="compositionally biased region" description="Polar residues" evidence="2">
    <location>
        <begin position="76"/>
        <end position="86"/>
    </location>
</feature>
<dbReference type="EMBL" id="JAIWYP010000004">
    <property type="protein sequence ID" value="KAH3841070.1"/>
    <property type="molecule type" value="Genomic_DNA"/>
</dbReference>
<feature type="region of interest" description="Disordered" evidence="2">
    <location>
        <begin position="194"/>
        <end position="256"/>
    </location>
</feature>
<feature type="region of interest" description="Disordered" evidence="2">
    <location>
        <begin position="64"/>
        <end position="132"/>
    </location>
</feature>
<keyword evidence="1" id="KW-0175">Coiled coil</keyword>
<protein>
    <submittedName>
        <fullName evidence="3">Uncharacterized protein</fullName>
    </submittedName>
</protein>
<reference evidence="3" key="1">
    <citation type="journal article" date="2019" name="bioRxiv">
        <title>The Genome of the Zebra Mussel, Dreissena polymorpha: A Resource for Invasive Species Research.</title>
        <authorList>
            <person name="McCartney M.A."/>
            <person name="Auch B."/>
            <person name="Kono T."/>
            <person name="Mallez S."/>
            <person name="Zhang Y."/>
            <person name="Obille A."/>
            <person name="Becker A."/>
            <person name="Abrahante J.E."/>
            <person name="Garbe J."/>
            <person name="Badalamenti J.P."/>
            <person name="Herman A."/>
            <person name="Mangelson H."/>
            <person name="Liachko I."/>
            <person name="Sullivan S."/>
            <person name="Sone E.D."/>
            <person name="Koren S."/>
            <person name="Silverstein K.A.T."/>
            <person name="Beckman K.B."/>
            <person name="Gohl D.M."/>
        </authorList>
    </citation>
    <scope>NUCLEOTIDE SEQUENCE</scope>
    <source>
        <strain evidence="3">Duluth1</strain>
        <tissue evidence="3">Whole animal</tissue>
    </source>
</reference>
<evidence type="ECO:0000313" key="4">
    <source>
        <dbReference type="Proteomes" id="UP000828390"/>
    </source>
</evidence>
<evidence type="ECO:0000313" key="3">
    <source>
        <dbReference type="EMBL" id="KAH3841070.1"/>
    </source>
</evidence>
<keyword evidence="4" id="KW-1185">Reference proteome</keyword>
<dbReference type="Proteomes" id="UP000828390">
    <property type="component" value="Unassembled WGS sequence"/>
</dbReference>
<dbReference type="AlphaFoldDB" id="A0A9D4KJJ0"/>
<reference evidence="3" key="2">
    <citation type="submission" date="2020-11" db="EMBL/GenBank/DDBJ databases">
        <authorList>
            <person name="McCartney M.A."/>
            <person name="Auch B."/>
            <person name="Kono T."/>
            <person name="Mallez S."/>
            <person name="Becker A."/>
            <person name="Gohl D.M."/>
            <person name="Silverstein K.A.T."/>
            <person name="Koren S."/>
            <person name="Bechman K.B."/>
            <person name="Herman A."/>
            <person name="Abrahante J.E."/>
            <person name="Garbe J."/>
        </authorList>
    </citation>
    <scope>NUCLEOTIDE SEQUENCE</scope>
    <source>
        <strain evidence="3">Duluth1</strain>
        <tissue evidence="3">Whole animal</tissue>
    </source>
</reference>
<evidence type="ECO:0000256" key="1">
    <source>
        <dbReference type="SAM" id="Coils"/>
    </source>
</evidence>
<dbReference type="Gene3D" id="1.10.150.280">
    <property type="entry name" value="AF1531-like domain"/>
    <property type="match status" value="1"/>
</dbReference>
<comment type="caution">
    <text evidence="3">The sequence shown here is derived from an EMBL/GenBank/DDBJ whole genome shotgun (WGS) entry which is preliminary data.</text>
</comment>
<proteinExistence type="predicted"/>
<name>A0A9D4KJJ0_DREPO</name>
<feature type="region of interest" description="Disordered" evidence="2">
    <location>
        <begin position="573"/>
        <end position="599"/>
    </location>
</feature>
<dbReference type="InterPro" id="IPR010994">
    <property type="entry name" value="RuvA_2-like"/>
</dbReference>
<feature type="compositionally biased region" description="Acidic residues" evidence="2">
    <location>
        <begin position="108"/>
        <end position="120"/>
    </location>
</feature>
<feature type="coiled-coil region" evidence="1">
    <location>
        <begin position="719"/>
        <end position="811"/>
    </location>
</feature>